<dbReference type="InterPro" id="IPR036890">
    <property type="entry name" value="HATPase_C_sf"/>
</dbReference>
<dbReference type="SUPFAM" id="SSF55874">
    <property type="entry name" value="ATPase domain of HSP90 chaperone/DNA topoisomerase II/histidine kinase"/>
    <property type="match status" value="1"/>
</dbReference>
<dbReference type="Gene3D" id="3.30.565.10">
    <property type="entry name" value="Histidine kinase-like ATPase, C-terminal domain"/>
    <property type="match status" value="1"/>
</dbReference>
<proteinExistence type="predicted"/>
<sequence length="45" mass="4857">MATVYQIVNRNGGIMDFKSTAGKGTLFTVFLPDQDGVKPVPMSSH</sequence>
<dbReference type="AlphaFoldDB" id="A0A382Y079"/>
<protein>
    <recommendedName>
        <fullName evidence="2">Histidine kinase/HSP90-like ATPase domain-containing protein</fullName>
    </recommendedName>
</protein>
<evidence type="ECO:0008006" key="2">
    <source>
        <dbReference type="Google" id="ProtNLM"/>
    </source>
</evidence>
<gene>
    <name evidence="1" type="ORF">METZ01_LOCUS429497</name>
</gene>
<reference evidence="1" key="1">
    <citation type="submission" date="2018-05" db="EMBL/GenBank/DDBJ databases">
        <authorList>
            <person name="Lanie J.A."/>
            <person name="Ng W.-L."/>
            <person name="Kazmierczak K.M."/>
            <person name="Andrzejewski T.M."/>
            <person name="Davidsen T.M."/>
            <person name="Wayne K.J."/>
            <person name="Tettelin H."/>
            <person name="Glass J.I."/>
            <person name="Rusch D."/>
            <person name="Podicherti R."/>
            <person name="Tsui H.-C.T."/>
            <person name="Winkler M.E."/>
        </authorList>
    </citation>
    <scope>NUCLEOTIDE SEQUENCE</scope>
</reference>
<evidence type="ECO:0000313" key="1">
    <source>
        <dbReference type="EMBL" id="SVD76643.1"/>
    </source>
</evidence>
<dbReference type="EMBL" id="UINC01171858">
    <property type="protein sequence ID" value="SVD76643.1"/>
    <property type="molecule type" value="Genomic_DNA"/>
</dbReference>
<accession>A0A382Y079</accession>
<organism evidence="1">
    <name type="scientific">marine metagenome</name>
    <dbReference type="NCBI Taxonomy" id="408172"/>
    <lineage>
        <taxon>unclassified sequences</taxon>
        <taxon>metagenomes</taxon>
        <taxon>ecological metagenomes</taxon>
    </lineage>
</organism>
<name>A0A382Y079_9ZZZZ</name>